<protein>
    <submittedName>
        <fullName evidence="2">Cyclopropane-fatty-acyl-phospholipid synthase</fullName>
        <ecNumber evidence="2">2.1.1.79</ecNumber>
    </submittedName>
    <submittedName>
        <fullName evidence="3">Methyltransferase domain-containing protein</fullName>
    </submittedName>
</protein>
<dbReference type="Pfam" id="PF02353">
    <property type="entry name" value="CMAS"/>
    <property type="match status" value="1"/>
</dbReference>
<evidence type="ECO:0000313" key="4">
    <source>
        <dbReference type="Proteomes" id="UP000464675"/>
    </source>
</evidence>
<dbReference type="GO" id="GO:0008825">
    <property type="term" value="F:cyclopropane-fatty-acyl-phospholipid synthase activity"/>
    <property type="evidence" value="ECO:0007669"/>
    <property type="project" value="UniProtKB-EC"/>
</dbReference>
<evidence type="ECO:0000256" key="1">
    <source>
        <dbReference type="SAM" id="MobiDB-lite"/>
    </source>
</evidence>
<dbReference type="Gene3D" id="3.40.50.150">
    <property type="entry name" value="Vaccinia Virus protein VP39"/>
    <property type="match status" value="1"/>
</dbReference>
<dbReference type="Proteomes" id="UP000563601">
    <property type="component" value="Unassembled WGS sequence"/>
</dbReference>
<dbReference type="EC" id="2.1.1.79" evidence="2"/>
<proteinExistence type="predicted"/>
<evidence type="ECO:0000313" key="3">
    <source>
        <dbReference type="EMBL" id="QHQ39270.1"/>
    </source>
</evidence>
<dbReference type="EMBL" id="CP047491">
    <property type="protein sequence ID" value="QHQ39270.1"/>
    <property type="molecule type" value="Genomic_DNA"/>
</dbReference>
<dbReference type="GO" id="GO:0032259">
    <property type="term" value="P:methylation"/>
    <property type="evidence" value="ECO:0007669"/>
    <property type="project" value="UniProtKB-KW"/>
</dbReference>
<dbReference type="InterPro" id="IPR029063">
    <property type="entry name" value="SAM-dependent_MTases_sf"/>
</dbReference>
<dbReference type="Proteomes" id="UP000464675">
    <property type="component" value="Chromosome"/>
</dbReference>
<dbReference type="CDD" id="cd02440">
    <property type="entry name" value="AdoMet_MTases"/>
    <property type="match status" value="1"/>
</dbReference>
<sequence>MKSGYNTAPVSGREFLSSPNDKNIVGGADGSFDTAAVPATGDADYQRPLPWFERLARTLVLDKLKDLSMGTLFVYEHYSPRADQQHSQNDAPEVFVFGEPEGSSELEAHIHVSDPSLYTQVLLNGSIGSGEAYMDGAWYSPDLVQVIRIMVANMALLNSLDSKWNFVNKLVLKGLHRLNGNSLKGSRRNISAHYDLGNDFFGLFLDPTMLYSSAVFPAKDASLAEASEFKLARICRKLQLKESDHLLEIGTGWGGMAIYAAKKTGCRVTTTTISRQQYEYAKAWVAREGLEDRVTLLLKDYRELEGQYDKIVSIEMVEAVGYKYYREFFSRCSGLLKPDGLMVMQAITIQDQRFEQYKNSVDFIQRYIFPGGCLPSNQVVADNIACHTDMQIVGLDDITFDYAMTLRSWRKAFFERIDEVRAQGFDQRFINMWDFYFCYCEGGFLERVISTAQFTFAKPRCNTLPHLH</sequence>
<dbReference type="InterPro" id="IPR050723">
    <property type="entry name" value="CFA/CMAS"/>
</dbReference>
<name>A0A6P1TCH7_9GAMM</name>
<reference evidence="3 4" key="1">
    <citation type="submission" date="2020-01" db="EMBL/GenBank/DDBJ databases">
        <title>The possibility of degradation of plastic by Microbulbifer hydrolyticus IRE-31.</title>
        <authorList>
            <person name="Liu L."/>
        </authorList>
    </citation>
    <scope>NUCLEOTIDE SEQUENCE [LARGE SCALE GENOMIC DNA]</scope>
    <source>
        <strain evidence="3 4">IRE-31</strain>
    </source>
</reference>
<dbReference type="RefSeq" id="WP_161858592.1">
    <property type="nucleotide sequence ID" value="NZ_CP047491.1"/>
</dbReference>
<dbReference type="EMBL" id="JACHHR010000001">
    <property type="protein sequence ID" value="MBB5210224.1"/>
    <property type="molecule type" value="Genomic_DNA"/>
</dbReference>
<dbReference type="SUPFAM" id="SSF53335">
    <property type="entry name" value="S-adenosyl-L-methionine-dependent methyltransferases"/>
    <property type="match status" value="1"/>
</dbReference>
<dbReference type="PANTHER" id="PTHR43667:SF2">
    <property type="entry name" value="FATTY ACID C-METHYL TRANSFERASE"/>
    <property type="match status" value="1"/>
</dbReference>
<dbReference type="OrthoDB" id="9782855at2"/>
<keyword evidence="2" id="KW-0489">Methyltransferase</keyword>
<feature type="region of interest" description="Disordered" evidence="1">
    <location>
        <begin position="1"/>
        <end position="22"/>
    </location>
</feature>
<evidence type="ECO:0000313" key="5">
    <source>
        <dbReference type="Proteomes" id="UP000563601"/>
    </source>
</evidence>
<accession>A0A6P1TCH7</accession>
<evidence type="ECO:0000313" key="2">
    <source>
        <dbReference type="EMBL" id="MBB5210224.1"/>
    </source>
</evidence>
<dbReference type="PANTHER" id="PTHR43667">
    <property type="entry name" value="CYCLOPROPANE-FATTY-ACYL-PHOSPHOLIPID SYNTHASE"/>
    <property type="match status" value="1"/>
</dbReference>
<dbReference type="AlphaFoldDB" id="A0A6P1TCH7"/>
<gene>
    <name evidence="3" type="ORF">GTQ55_09910</name>
    <name evidence="2" type="ORF">HNQ53_000412</name>
</gene>
<organism evidence="2 5">
    <name type="scientific">Microbulbifer hydrolyticus</name>
    <dbReference type="NCBI Taxonomy" id="48074"/>
    <lineage>
        <taxon>Bacteria</taxon>
        <taxon>Pseudomonadati</taxon>
        <taxon>Pseudomonadota</taxon>
        <taxon>Gammaproteobacteria</taxon>
        <taxon>Cellvibrionales</taxon>
        <taxon>Microbulbiferaceae</taxon>
        <taxon>Microbulbifer</taxon>
    </lineage>
</organism>
<keyword evidence="2" id="KW-0808">Transferase</keyword>
<reference evidence="2 5" key="2">
    <citation type="submission" date="2020-08" db="EMBL/GenBank/DDBJ databases">
        <title>Genomic Encyclopedia of Type Strains, Phase IV (KMG-IV): sequencing the most valuable type-strain genomes for metagenomic binning, comparative biology and taxonomic classification.</title>
        <authorList>
            <person name="Goeker M."/>
        </authorList>
    </citation>
    <scope>NUCLEOTIDE SEQUENCE [LARGE SCALE GENOMIC DNA]</scope>
    <source>
        <strain evidence="2 5">DSM 11525</strain>
    </source>
</reference>
<keyword evidence="4" id="KW-1185">Reference proteome</keyword>